<evidence type="ECO:0000313" key="1">
    <source>
        <dbReference type="EMBL" id="GCA70007.1"/>
    </source>
</evidence>
<gene>
    <name evidence="1" type="ORF">MiYa_01539</name>
</gene>
<accession>A0A5A5R9Y5</accession>
<comment type="caution">
    <text evidence="1">The sequence shown here is derived from an EMBL/GenBank/DDBJ whole genome shotgun (WGS) entry which is preliminary data.</text>
</comment>
<organism evidence="1 2">
    <name type="scientific">Microcystis aeruginosa NIES-2519</name>
    <dbReference type="NCBI Taxonomy" id="2303981"/>
    <lineage>
        <taxon>Bacteria</taxon>
        <taxon>Bacillati</taxon>
        <taxon>Cyanobacteriota</taxon>
        <taxon>Cyanophyceae</taxon>
        <taxon>Oscillatoriophycideae</taxon>
        <taxon>Chroococcales</taxon>
        <taxon>Microcystaceae</taxon>
        <taxon>Microcystis</taxon>
    </lineage>
</organism>
<dbReference type="Proteomes" id="UP000323569">
    <property type="component" value="Unassembled WGS sequence"/>
</dbReference>
<dbReference type="EMBL" id="BHVO01000019">
    <property type="protein sequence ID" value="GCA70007.1"/>
    <property type="molecule type" value="Genomic_DNA"/>
</dbReference>
<protein>
    <submittedName>
        <fullName evidence="1">Uncharacterized protein</fullName>
    </submittedName>
</protein>
<reference evidence="1 2" key="1">
    <citation type="submission" date="2018-09" db="EMBL/GenBank/DDBJ databases">
        <title>Evolutionary history of phycoerythrin pigmentation in the water bloom-forming cyanobacterium Microcystis aeruginosa.</title>
        <authorList>
            <person name="Tanabe Y."/>
            <person name="Tanabe Y."/>
            <person name="Yamaguchi H."/>
        </authorList>
    </citation>
    <scope>NUCLEOTIDE SEQUENCE [LARGE SCALE GENOMIC DNA]</scope>
    <source>
        <strain evidence="1 2">NIES-2519</strain>
    </source>
</reference>
<proteinExistence type="predicted"/>
<sequence length="48" mass="5614">MIWFGLILAVLFLISLSLLLIRAIGELSKCGETGENFPYRKHHPRRFR</sequence>
<evidence type="ECO:0000313" key="2">
    <source>
        <dbReference type="Proteomes" id="UP000323569"/>
    </source>
</evidence>
<name>A0A5A5R9Y5_MICAE</name>
<dbReference type="AlphaFoldDB" id="A0A5A5R9Y5"/>